<evidence type="ECO:0000256" key="1">
    <source>
        <dbReference type="ARBA" id="ARBA00023012"/>
    </source>
</evidence>
<evidence type="ECO:0000259" key="2">
    <source>
        <dbReference type="PROSITE" id="PS50930"/>
    </source>
</evidence>
<dbReference type="RefSeq" id="WP_217670743.1">
    <property type="nucleotide sequence ID" value="NZ_JAHRID010000008.1"/>
</dbReference>
<dbReference type="Pfam" id="PF04397">
    <property type="entry name" value="LytTR"/>
    <property type="match status" value="1"/>
</dbReference>
<evidence type="ECO:0000313" key="3">
    <source>
        <dbReference type="EMBL" id="MBV2130479.1"/>
    </source>
</evidence>
<dbReference type="InterPro" id="IPR007492">
    <property type="entry name" value="LytTR_DNA-bd_dom"/>
</dbReference>
<gene>
    <name evidence="3" type="ORF">KQY15_15395</name>
</gene>
<dbReference type="PANTHER" id="PTHR37299:SF1">
    <property type="entry name" value="STAGE 0 SPORULATION PROTEIN A HOMOLOG"/>
    <property type="match status" value="1"/>
</dbReference>
<dbReference type="PROSITE" id="PS50930">
    <property type="entry name" value="HTH_LYTTR"/>
    <property type="match status" value="1"/>
</dbReference>
<keyword evidence="1" id="KW-0902">Two-component regulatory system</keyword>
<dbReference type="PANTHER" id="PTHR37299">
    <property type="entry name" value="TRANSCRIPTIONAL REGULATOR-RELATED"/>
    <property type="match status" value="1"/>
</dbReference>
<dbReference type="EMBL" id="JAHRID010000008">
    <property type="protein sequence ID" value="MBV2130479.1"/>
    <property type="molecule type" value="Genomic_DNA"/>
</dbReference>
<accession>A0ABS6MNU1</accession>
<comment type="caution">
    <text evidence="3">The sequence shown here is derived from an EMBL/GenBank/DDBJ whole genome shotgun (WGS) entry which is preliminary data.</text>
</comment>
<evidence type="ECO:0000313" key="4">
    <source>
        <dbReference type="Proteomes" id="UP000704611"/>
    </source>
</evidence>
<name>A0ABS6MNU1_9GAMM</name>
<proteinExistence type="predicted"/>
<dbReference type="Proteomes" id="UP000704611">
    <property type="component" value="Unassembled WGS sequence"/>
</dbReference>
<feature type="domain" description="HTH LytTR-type" evidence="2">
    <location>
        <begin position="6"/>
        <end position="110"/>
    </location>
</feature>
<reference evidence="3 4" key="1">
    <citation type="submission" date="2021-06" db="EMBL/GenBank/DDBJ databases">
        <title>Rheinheimera indica sp. nov., isolated from deep-sea sediment.</title>
        <authorList>
            <person name="Wang Z."/>
            <person name="Zhang X.-Y."/>
        </authorList>
    </citation>
    <scope>NUCLEOTIDE SEQUENCE [LARGE SCALE GENOMIC DNA]</scope>
    <source>
        <strain evidence="3 4">SM2107</strain>
    </source>
</reference>
<dbReference type="SMART" id="SM00850">
    <property type="entry name" value="LytTR"/>
    <property type="match status" value="1"/>
</dbReference>
<keyword evidence="4" id="KW-1185">Reference proteome</keyword>
<organism evidence="3 4">
    <name type="scientific">Arsukibacterium indicum</name>
    <dbReference type="NCBI Taxonomy" id="2848612"/>
    <lineage>
        <taxon>Bacteria</taxon>
        <taxon>Pseudomonadati</taxon>
        <taxon>Pseudomonadota</taxon>
        <taxon>Gammaproteobacteria</taxon>
        <taxon>Chromatiales</taxon>
        <taxon>Chromatiaceae</taxon>
        <taxon>Arsukibacterium</taxon>
    </lineage>
</organism>
<dbReference type="InterPro" id="IPR046947">
    <property type="entry name" value="LytR-like"/>
</dbReference>
<protein>
    <submittedName>
        <fullName evidence="3">LytTR family transcriptional regulator</fullName>
    </submittedName>
</protein>
<sequence length="111" mass="12526">MTIQHLAIKSIGRIQIVPVGSIIFIKGANNYLEVHTDKGIFLHREALQALCEKLDQSKFVRVHRSALININHLKEINSELGRYSVAQLTNGEELKIGSAYKDELFTRLGIQ</sequence>